<keyword evidence="1" id="KW-0489">Methyltransferase</keyword>
<dbReference type="SUPFAM" id="SSF53335">
    <property type="entry name" value="S-adenosyl-L-methionine-dependent methyltransferases"/>
    <property type="match status" value="1"/>
</dbReference>
<dbReference type="PROSITE" id="PS51682">
    <property type="entry name" value="SAM_OMT_I"/>
    <property type="match status" value="1"/>
</dbReference>
<dbReference type="PANTHER" id="PTHR43167">
    <property type="entry name" value="PUTATIVE (AFU_ORTHOLOGUE AFUA_6G01830)-RELATED"/>
    <property type="match status" value="1"/>
</dbReference>
<dbReference type="PANTHER" id="PTHR43167:SF1">
    <property type="entry name" value="PUTATIVE (AFU_ORTHOLOGUE AFUA_6G01830)-RELATED"/>
    <property type="match status" value="1"/>
</dbReference>
<dbReference type="InterPro" id="IPR002935">
    <property type="entry name" value="SAM_O-MeTrfase"/>
</dbReference>
<accession>A0ABP0BQ50</accession>
<protein>
    <recommendedName>
        <fullName evidence="7">O-methyltransferase</fullName>
    </recommendedName>
</protein>
<dbReference type="Proteomes" id="UP001642406">
    <property type="component" value="Unassembled WGS sequence"/>
</dbReference>
<keyword evidence="3" id="KW-0949">S-adenosyl-L-methionine</keyword>
<evidence type="ECO:0008006" key="7">
    <source>
        <dbReference type="Google" id="ProtNLM"/>
    </source>
</evidence>
<proteinExistence type="inferred from homology"/>
<evidence type="ECO:0000256" key="4">
    <source>
        <dbReference type="ARBA" id="ARBA00023453"/>
    </source>
</evidence>
<organism evidence="5 6">
    <name type="scientific">Sporothrix bragantina</name>
    <dbReference type="NCBI Taxonomy" id="671064"/>
    <lineage>
        <taxon>Eukaryota</taxon>
        <taxon>Fungi</taxon>
        <taxon>Dikarya</taxon>
        <taxon>Ascomycota</taxon>
        <taxon>Pezizomycotina</taxon>
        <taxon>Sordariomycetes</taxon>
        <taxon>Sordariomycetidae</taxon>
        <taxon>Ophiostomatales</taxon>
        <taxon>Ophiostomataceae</taxon>
        <taxon>Sporothrix</taxon>
    </lineage>
</organism>
<reference evidence="5 6" key="1">
    <citation type="submission" date="2024-01" db="EMBL/GenBank/DDBJ databases">
        <authorList>
            <person name="Allen C."/>
            <person name="Tagirdzhanova G."/>
        </authorList>
    </citation>
    <scope>NUCLEOTIDE SEQUENCE [LARGE SCALE GENOMIC DNA]</scope>
</reference>
<comment type="caution">
    <text evidence="5">The sequence shown here is derived from an EMBL/GenBank/DDBJ whole genome shotgun (WGS) entry which is preliminary data.</text>
</comment>
<gene>
    <name evidence="5" type="ORF">SBRCBS47491_004568</name>
</gene>
<dbReference type="InterPro" id="IPR029063">
    <property type="entry name" value="SAM-dependent_MTases_sf"/>
</dbReference>
<evidence type="ECO:0000256" key="3">
    <source>
        <dbReference type="ARBA" id="ARBA00022691"/>
    </source>
</evidence>
<evidence type="ECO:0000313" key="6">
    <source>
        <dbReference type="Proteomes" id="UP001642406"/>
    </source>
</evidence>
<evidence type="ECO:0000256" key="1">
    <source>
        <dbReference type="ARBA" id="ARBA00022603"/>
    </source>
</evidence>
<keyword evidence="6" id="KW-1185">Reference proteome</keyword>
<sequence>MASSNTAIRDEPEHIRSLLTRLHAESKAQEAKITRDDYDNSNSMHDVMRDKFIALDEDKAHYIYQLLRATGATTIVEAGTSFGVSTIYLALAALANAKAAANGKQALVVATEHEPTKAARAREHWKECGDDIVQAIDLRVGDLRETLKTDLKEVDFLLLDIWTPMALPTLKIVQPHLRHGALIIADNTIMAADSYTEFLNYVRAPGSGFIDTTVPFEGGLELLVYAPSQ</sequence>
<dbReference type="Pfam" id="PF13578">
    <property type="entry name" value="Methyltransf_24"/>
    <property type="match status" value="1"/>
</dbReference>
<comment type="similarity">
    <text evidence="4">Belongs to the class I-like SAM-binding methyltransferase superfamily. Cation-dependent O-methyltransferase family.</text>
</comment>
<evidence type="ECO:0000313" key="5">
    <source>
        <dbReference type="EMBL" id="CAK7221566.1"/>
    </source>
</evidence>
<dbReference type="Gene3D" id="3.40.50.150">
    <property type="entry name" value="Vaccinia Virus protein VP39"/>
    <property type="match status" value="1"/>
</dbReference>
<name>A0ABP0BQ50_9PEZI</name>
<keyword evidence="2" id="KW-0808">Transferase</keyword>
<dbReference type="EMBL" id="CAWUHC010000035">
    <property type="protein sequence ID" value="CAK7221566.1"/>
    <property type="molecule type" value="Genomic_DNA"/>
</dbReference>
<evidence type="ECO:0000256" key="2">
    <source>
        <dbReference type="ARBA" id="ARBA00022679"/>
    </source>
</evidence>